<evidence type="ECO:0000313" key="4">
    <source>
        <dbReference type="Proteomes" id="UP000235392"/>
    </source>
</evidence>
<feature type="compositionally biased region" description="Low complexity" evidence="1">
    <location>
        <begin position="186"/>
        <end position="197"/>
    </location>
</feature>
<comment type="caution">
    <text evidence="2">The sequence shown here is derived from an EMBL/GenBank/DDBJ whole genome shotgun (WGS) entry which is preliminary data.</text>
</comment>
<feature type="compositionally biased region" description="Basic and acidic residues" evidence="1">
    <location>
        <begin position="234"/>
        <end position="244"/>
    </location>
</feature>
<sequence>MLSTNTSITNCLEAGKFYLVLGKLITTSNGMPPVITYNQNSATPFPAPDGAFIQMMNKVGIVGLGHVLSSAEVVSGHNGNGVRLKLIVAHNDWDSQVKYVLPGTKNLRGTFKIYQVGREVQITRNIVDFDIELQMAVVLVDYVAVTQEHGLSQGLGLGLQPAVSPNKSGRNFIKFNKEAPNADGLSTFSKASSSSPSTYMKKMGHNTASETSRGKGKAISDEEESSGETLASNKAKEPADVEPPKKKRGRPRNDILKAAAQQMKRT</sequence>
<dbReference type="EMBL" id="PGCI01000435">
    <property type="protein sequence ID" value="PLW26912.1"/>
    <property type="molecule type" value="Genomic_DNA"/>
</dbReference>
<evidence type="ECO:0000313" key="3">
    <source>
        <dbReference type="EMBL" id="PLW26912.1"/>
    </source>
</evidence>
<dbReference type="EMBL" id="PGCI01000937">
    <property type="protein sequence ID" value="PLW11083.1"/>
    <property type="molecule type" value="Genomic_DNA"/>
</dbReference>
<gene>
    <name evidence="3" type="ORF">PCASD_26208</name>
    <name evidence="2" type="ORF">PCASD_26226</name>
</gene>
<dbReference type="Proteomes" id="UP000235392">
    <property type="component" value="Unassembled WGS sequence"/>
</dbReference>
<reference evidence="2 4" key="1">
    <citation type="submission" date="2017-11" db="EMBL/GenBank/DDBJ databases">
        <title>De novo assembly and phasing of dikaryotic genomes from two isolates of Puccinia coronata f. sp. avenae, the causal agent of oat crown rust.</title>
        <authorList>
            <person name="Miller M.E."/>
            <person name="Zhang Y."/>
            <person name="Omidvar V."/>
            <person name="Sperschneider J."/>
            <person name="Schwessinger B."/>
            <person name="Raley C."/>
            <person name="Palmer J.M."/>
            <person name="Garnica D."/>
            <person name="Upadhyaya N."/>
            <person name="Rathjen J."/>
            <person name="Taylor J.M."/>
            <person name="Park R.F."/>
            <person name="Dodds P.N."/>
            <person name="Hirsch C.D."/>
            <person name="Kianian S.F."/>
            <person name="Figueroa M."/>
        </authorList>
    </citation>
    <scope>NUCLEOTIDE SEQUENCE [LARGE SCALE GENOMIC DNA]</scope>
    <source>
        <strain evidence="2">12SD80</strain>
    </source>
</reference>
<dbReference type="AlphaFoldDB" id="A0A2N5SCS2"/>
<evidence type="ECO:0000256" key="1">
    <source>
        <dbReference type="SAM" id="MobiDB-lite"/>
    </source>
</evidence>
<organism evidence="2 4">
    <name type="scientific">Puccinia coronata f. sp. avenae</name>
    <dbReference type="NCBI Taxonomy" id="200324"/>
    <lineage>
        <taxon>Eukaryota</taxon>
        <taxon>Fungi</taxon>
        <taxon>Dikarya</taxon>
        <taxon>Basidiomycota</taxon>
        <taxon>Pucciniomycotina</taxon>
        <taxon>Pucciniomycetes</taxon>
        <taxon>Pucciniales</taxon>
        <taxon>Pucciniaceae</taxon>
        <taxon>Puccinia</taxon>
    </lineage>
</organism>
<name>A0A2N5SCS2_9BASI</name>
<evidence type="ECO:0000313" key="2">
    <source>
        <dbReference type="EMBL" id="PLW11083.1"/>
    </source>
</evidence>
<proteinExistence type="predicted"/>
<feature type="region of interest" description="Disordered" evidence="1">
    <location>
        <begin position="183"/>
        <end position="266"/>
    </location>
</feature>
<protein>
    <submittedName>
        <fullName evidence="2">Uncharacterized protein</fullName>
    </submittedName>
</protein>
<accession>A0A2N5SCS2</accession>